<keyword evidence="13" id="KW-0998">Cell outer membrane</keyword>
<evidence type="ECO:0000256" key="6">
    <source>
        <dbReference type="ARBA" id="ARBA00022692"/>
    </source>
</evidence>
<dbReference type="AlphaFoldDB" id="A0A9D1E0B5"/>
<dbReference type="Pfam" id="PF02563">
    <property type="entry name" value="Poly_export"/>
    <property type="match status" value="1"/>
</dbReference>
<reference evidence="18" key="1">
    <citation type="submission" date="2020-10" db="EMBL/GenBank/DDBJ databases">
        <authorList>
            <person name="Gilroy R."/>
        </authorList>
    </citation>
    <scope>NUCLEOTIDE SEQUENCE</scope>
    <source>
        <strain evidence="18">ChiHjej13B12-12457</strain>
    </source>
</reference>
<evidence type="ECO:0000256" key="11">
    <source>
        <dbReference type="ARBA" id="ARBA00023136"/>
    </source>
</evidence>
<dbReference type="InterPro" id="IPR049712">
    <property type="entry name" value="Poly_export"/>
</dbReference>
<keyword evidence="9" id="KW-0406">Ion transport</keyword>
<dbReference type="Pfam" id="PF22461">
    <property type="entry name" value="SLBB_2"/>
    <property type="match status" value="1"/>
</dbReference>
<evidence type="ECO:0000256" key="4">
    <source>
        <dbReference type="ARBA" id="ARBA00022452"/>
    </source>
</evidence>
<gene>
    <name evidence="18" type="ORF">IAC94_01745</name>
</gene>
<dbReference type="PANTHER" id="PTHR33619">
    <property type="entry name" value="POLYSACCHARIDE EXPORT PROTEIN GFCE-RELATED"/>
    <property type="match status" value="1"/>
</dbReference>
<feature type="transmembrane region" description="Helical" evidence="15">
    <location>
        <begin position="251"/>
        <end position="272"/>
    </location>
</feature>
<protein>
    <submittedName>
        <fullName evidence="18">Polysaccharide biosynthesis/export family protein</fullName>
    </submittedName>
</protein>
<keyword evidence="8" id="KW-0625">Polysaccharide transport</keyword>
<dbReference type="EMBL" id="DVHI01000026">
    <property type="protein sequence ID" value="HIR62233.1"/>
    <property type="molecule type" value="Genomic_DNA"/>
</dbReference>
<reference evidence="18" key="2">
    <citation type="journal article" date="2021" name="PeerJ">
        <title>Extensive microbial diversity within the chicken gut microbiome revealed by metagenomics and culture.</title>
        <authorList>
            <person name="Gilroy R."/>
            <person name="Ravi A."/>
            <person name="Getino M."/>
            <person name="Pursley I."/>
            <person name="Horton D.L."/>
            <person name="Alikhan N.F."/>
            <person name="Baker D."/>
            <person name="Gharbi K."/>
            <person name="Hall N."/>
            <person name="Watson M."/>
            <person name="Adriaenssens E.M."/>
            <person name="Foster-Nyarko E."/>
            <person name="Jarju S."/>
            <person name="Secka A."/>
            <person name="Antonio M."/>
            <person name="Oren A."/>
            <person name="Chaudhuri R.R."/>
            <person name="La Ragione R."/>
            <person name="Hildebrand F."/>
            <person name="Pallen M.J."/>
        </authorList>
    </citation>
    <scope>NUCLEOTIDE SEQUENCE</scope>
    <source>
        <strain evidence="18">ChiHjej13B12-12457</strain>
    </source>
</reference>
<name>A0A9D1E0B5_9BACT</name>
<keyword evidence="12" id="KW-0564">Palmitate</keyword>
<evidence type="ECO:0000256" key="8">
    <source>
        <dbReference type="ARBA" id="ARBA00023047"/>
    </source>
</evidence>
<evidence type="ECO:0000256" key="1">
    <source>
        <dbReference type="ARBA" id="ARBA00004571"/>
    </source>
</evidence>
<comment type="subcellular location">
    <subcellularLocation>
        <location evidence="1">Cell outer membrane</location>
        <topology evidence="1">Multi-pass membrane protein</topology>
    </subcellularLocation>
</comment>
<evidence type="ECO:0000256" key="15">
    <source>
        <dbReference type="SAM" id="Phobius"/>
    </source>
</evidence>
<evidence type="ECO:0000256" key="2">
    <source>
        <dbReference type="ARBA" id="ARBA00009450"/>
    </source>
</evidence>
<evidence type="ECO:0000313" key="19">
    <source>
        <dbReference type="Proteomes" id="UP000886744"/>
    </source>
</evidence>
<sequence length="273" mass="30292">MIYSTARPYVARILLAAITVIMLASCGVARQVPYFQDILSDSTLAVMPEPATIRLRPQDKVSILVNSRDQQLMTLFNLPVIQRYIGGDIPVATNNNTLAGYTLDNNGDIDFPVLGKLHLAGMTREEAASYIKEELISNNLIKDPVVTVEFMNLTISVMGEVNKPGRYNIDKDQITIFDALSMAGDLTIYGLREHVTIMRQVDGEQKIYEVNLTSAEDVLSSPVFYLQQNDFIYVEPNKMRANQATVNGNSFLSSSFWVSVASLLVSLGVLIFN</sequence>
<comment type="caution">
    <text evidence="18">The sequence shown here is derived from an EMBL/GenBank/DDBJ whole genome shotgun (WGS) entry which is preliminary data.</text>
</comment>
<feature type="domain" description="SLBB" evidence="17">
    <location>
        <begin position="155"/>
        <end position="234"/>
    </location>
</feature>
<dbReference type="PANTHER" id="PTHR33619:SF3">
    <property type="entry name" value="POLYSACCHARIDE EXPORT PROTEIN GFCE-RELATED"/>
    <property type="match status" value="1"/>
</dbReference>
<evidence type="ECO:0000259" key="17">
    <source>
        <dbReference type="Pfam" id="PF22461"/>
    </source>
</evidence>
<accession>A0A9D1E0B5</accession>
<keyword evidence="14" id="KW-0449">Lipoprotein</keyword>
<keyword evidence="5" id="KW-0762">Sugar transport</keyword>
<keyword evidence="15" id="KW-1133">Transmembrane helix</keyword>
<keyword evidence="3" id="KW-0813">Transport</keyword>
<evidence type="ECO:0000259" key="16">
    <source>
        <dbReference type="Pfam" id="PF02563"/>
    </source>
</evidence>
<dbReference type="InterPro" id="IPR003715">
    <property type="entry name" value="Poly_export_N"/>
</dbReference>
<evidence type="ECO:0000256" key="9">
    <source>
        <dbReference type="ARBA" id="ARBA00023065"/>
    </source>
</evidence>
<dbReference type="Gene3D" id="3.10.560.10">
    <property type="entry name" value="Outer membrane lipoprotein wza domain like"/>
    <property type="match status" value="1"/>
</dbReference>
<dbReference type="GO" id="GO:0046930">
    <property type="term" value="C:pore complex"/>
    <property type="evidence" value="ECO:0007669"/>
    <property type="project" value="UniProtKB-KW"/>
</dbReference>
<dbReference type="GO" id="GO:0006811">
    <property type="term" value="P:monoatomic ion transport"/>
    <property type="evidence" value="ECO:0007669"/>
    <property type="project" value="UniProtKB-KW"/>
</dbReference>
<keyword evidence="6 15" id="KW-0812">Transmembrane</keyword>
<evidence type="ECO:0000313" key="18">
    <source>
        <dbReference type="EMBL" id="HIR62233.1"/>
    </source>
</evidence>
<dbReference type="Proteomes" id="UP000886744">
    <property type="component" value="Unassembled WGS sequence"/>
</dbReference>
<evidence type="ECO:0000256" key="14">
    <source>
        <dbReference type="ARBA" id="ARBA00023288"/>
    </source>
</evidence>
<keyword evidence="7" id="KW-0732">Signal</keyword>
<keyword evidence="4" id="KW-1134">Transmembrane beta strand</keyword>
<feature type="domain" description="Polysaccharide export protein N-terminal" evidence="16">
    <location>
        <begin position="48"/>
        <end position="149"/>
    </location>
</feature>
<dbReference type="GO" id="GO:0015288">
    <property type="term" value="F:porin activity"/>
    <property type="evidence" value="ECO:0007669"/>
    <property type="project" value="UniProtKB-KW"/>
</dbReference>
<organism evidence="18 19">
    <name type="scientific">Candidatus Coprenecus avistercoris</name>
    <dbReference type="NCBI Taxonomy" id="2840730"/>
    <lineage>
        <taxon>Bacteria</taxon>
        <taxon>Pseudomonadati</taxon>
        <taxon>Bacteroidota</taxon>
        <taxon>Bacteroidia</taxon>
        <taxon>Bacteroidales</taxon>
        <taxon>Rikenellaceae</taxon>
        <taxon>Rikenellaceae incertae sedis</taxon>
        <taxon>Candidatus Coprenecus</taxon>
    </lineage>
</organism>
<evidence type="ECO:0000256" key="3">
    <source>
        <dbReference type="ARBA" id="ARBA00022448"/>
    </source>
</evidence>
<keyword evidence="11 15" id="KW-0472">Membrane</keyword>
<proteinExistence type="inferred from homology"/>
<evidence type="ECO:0000256" key="5">
    <source>
        <dbReference type="ARBA" id="ARBA00022597"/>
    </source>
</evidence>
<evidence type="ECO:0000256" key="7">
    <source>
        <dbReference type="ARBA" id="ARBA00022729"/>
    </source>
</evidence>
<dbReference type="PROSITE" id="PS51257">
    <property type="entry name" value="PROKAR_LIPOPROTEIN"/>
    <property type="match status" value="1"/>
</dbReference>
<evidence type="ECO:0000256" key="13">
    <source>
        <dbReference type="ARBA" id="ARBA00023237"/>
    </source>
</evidence>
<dbReference type="GO" id="GO:0015159">
    <property type="term" value="F:polysaccharide transmembrane transporter activity"/>
    <property type="evidence" value="ECO:0007669"/>
    <property type="project" value="InterPro"/>
</dbReference>
<dbReference type="InterPro" id="IPR054765">
    <property type="entry name" value="SLBB_dom"/>
</dbReference>
<dbReference type="GO" id="GO:0009279">
    <property type="term" value="C:cell outer membrane"/>
    <property type="evidence" value="ECO:0007669"/>
    <property type="project" value="UniProtKB-SubCell"/>
</dbReference>
<keyword evidence="10" id="KW-0626">Porin</keyword>
<comment type="similarity">
    <text evidence="2">Belongs to the BexD/CtrA/VexA family.</text>
</comment>
<evidence type="ECO:0000256" key="10">
    <source>
        <dbReference type="ARBA" id="ARBA00023114"/>
    </source>
</evidence>
<evidence type="ECO:0000256" key="12">
    <source>
        <dbReference type="ARBA" id="ARBA00023139"/>
    </source>
</evidence>